<name>A0AAX1WQW6_9BURK</name>
<keyword evidence="2" id="KW-0732">Signal</keyword>
<keyword evidence="4" id="KW-1185">Reference proteome</keyword>
<dbReference type="Proteomes" id="UP000271868">
    <property type="component" value="Unassembled WGS sequence"/>
</dbReference>
<dbReference type="InterPro" id="IPR021356">
    <property type="entry name" value="Integr_conj_element_PFL4702"/>
</dbReference>
<evidence type="ECO:0000313" key="3">
    <source>
        <dbReference type="EMBL" id="ROR39678.1"/>
    </source>
</evidence>
<gene>
    <name evidence="3" type="ORF">EDC60_3173</name>
</gene>
<reference evidence="3 4" key="1">
    <citation type="submission" date="2018-11" db="EMBL/GenBank/DDBJ databases">
        <title>Genomic Encyclopedia of Type Strains, Phase IV (KMG-IV): sequencing the most valuable type-strain genomes for metagenomic binning, comparative biology and taxonomic classification.</title>
        <authorList>
            <person name="Goeker M."/>
        </authorList>
    </citation>
    <scope>NUCLEOTIDE SEQUENCE [LARGE SCALE GENOMIC DNA]</scope>
    <source>
        <strain evidence="3 4">DSM 15985</strain>
    </source>
</reference>
<feature type="signal peptide" evidence="2">
    <location>
        <begin position="1"/>
        <end position="35"/>
    </location>
</feature>
<comment type="caution">
    <text evidence="3">The sequence shown here is derived from an EMBL/GenBank/DDBJ whole genome shotgun (WGS) entry which is preliminary data.</text>
</comment>
<accession>A0AAX1WQW6</accession>
<feature type="chain" id="PRO_5043735187" evidence="2">
    <location>
        <begin position="36"/>
        <end position="131"/>
    </location>
</feature>
<dbReference type="Pfam" id="PF11190">
    <property type="entry name" value="DUF2976"/>
    <property type="match status" value="1"/>
</dbReference>
<keyword evidence="1" id="KW-1133">Transmembrane helix</keyword>
<feature type="transmembrane region" description="Helical" evidence="1">
    <location>
        <begin position="63"/>
        <end position="87"/>
    </location>
</feature>
<sequence length="131" mass="13737">MKQLSLKNLAARARNKSARLMLAPAVALLCSPAFAALPTMPTPGQAIGGGSVASGDWLGAMGAWFKAGVTILGLVLAALGFIYVVMGALGKWRAYSMGRAEIADLKEYFIMAAVLGVFLVIMVTYSLQILT</sequence>
<dbReference type="AlphaFoldDB" id="A0AAX1WQW6"/>
<protein>
    <submittedName>
        <fullName evidence="3">Integrating conjugative element membrane protein (TIGR03745 family)</fullName>
    </submittedName>
</protein>
<dbReference type="EMBL" id="RJVL01000008">
    <property type="protein sequence ID" value="ROR39678.1"/>
    <property type="molecule type" value="Genomic_DNA"/>
</dbReference>
<keyword evidence="1" id="KW-0812">Transmembrane</keyword>
<evidence type="ECO:0000313" key="4">
    <source>
        <dbReference type="Proteomes" id="UP000271868"/>
    </source>
</evidence>
<evidence type="ECO:0000256" key="2">
    <source>
        <dbReference type="SAM" id="SignalP"/>
    </source>
</evidence>
<proteinExistence type="predicted"/>
<keyword evidence="1" id="KW-0472">Membrane</keyword>
<dbReference type="RefSeq" id="WP_302078914.1">
    <property type="nucleotide sequence ID" value="NZ_RJVL01000008.1"/>
</dbReference>
<evidence type="ECO:0000256" key="1">
    <source>
        <dbReference type="SAM" id="Phobius"/>
    </source>
</evidence>
<organism evidence="3 4">
    <name type="scientific">Diaphorobacter nitroreducens</name>
    <dbReference type="NCBI Taxonomy" id="164759"/>
    <lineage>
        <taxon>Bacteria</taxon>
        <taxon>Pseudomonadati</taxon>
        <taxon>Pseudomonadota</taxon>
        <taxon>Betaproteobacteria</taxon>
        <taxon>Burkholderiales</taxon>
        <taxon>Comamonadaceae</taxon>
        <taxon>Diaphorobacter</taxon>
    </lineage>
</organism>
<feature type="transmembrane region" description="Helical" evidence="1">
    <location>
        <begin position="108"/>
        <end position="130"/>
    </location>
</feature>